<dbReference type="InterPro" id="IPR036852">
    <property type="entry name" value="Peptidase_S8/S53_dom_sf"/>
</dbReference>
<dbReference type="PANTHER" id="PTHR43806:SF11">
    <property type="entry name" value="CEREVISIN-RELATED"/>
    <property type="match status" value="1"/>
</dbReference>
<evidence type="ECO:0000256" key="6">
    <source>
        <dbReference type="SAM" id="Phobius"/>
    </source>
</evidence>
<feature type="region of interest" description="Disordered" evidence="5">
    <location>
        <begin position="1212"/>
        <end position="1232"/>
    </location>
</feature>
<dbReference type="CDD" id="cd11304">
    <property type="entry name" value="Cadherin_repeat"/>
    <property type="match status" value="1"/>
</dbReference>
<reference evidence="9 10" key="1">
    <citation type="submission" date="2006-12" db="EMBL/GenBank/DDBJ databases">
        <title>Complete sequence of Shewanella amazonensis SB2B.</title>
        <authorList>
            <consortium name="US DOE Joint Genome Institute"/>
            <person name="Copeland A."/>
            <person name="Lucas S."/>
            <person name="Lapidus A."/>
            <person name="Barry K."/>
            <person name="Detter J.C."/>
            <person name="Glavina del Rio T."/>
            <person name="Hammon N."/>
            <person name="Israni S."/>
            <person name="Dalin E."/>
            <person name="Tice H."/>
            <person name="Pitluck S."/>
            <person name="Munk A.C."/>
            <person name="Brettin T."/>
            <person name="Bruce D."/>
            <person name="Han C."/>
            <person name="Tapia R."/>
            <person name="Gilna P."/>
            <person name="Schmutz J."/>
            <person name="Larimer F."/>
            <person name="Land M."/>
            <person name="Hauser L."/>
            <person name="Kyrpides N."/>
            <person name="Mikhailova N."/>
            <person name="Fredrickson J."/>
            <person name="Richardson P."/>
        </authorList>
    </citation>
    <scope>NUCLEOTIDE SEQUENCE [LARGE SCALE GENOMIC DNA]</scope>
    <source>
        <strain evidence="10">ATCC BAA-1098 / SB2B</strain>
    </source>
</reference>
<gene>
    <name evidence="9" type="ordered locus">Sama_0556</name>
</gene>
<dbReference type="PROSITE" id="PS51257">
    <property type="entry name" value="PROKAR_LIPOPROTEIN"/>
    <property type="match status" value="1"/>
</dbReference>
<evidence type="ECO:0000256" key="4">
    <source>
        <dbReference type="ARBA" id="ARBA00022825"/>
    </source>
</evidence>
<keyword evidence="6" id="KW-1133">Transmembrane helix</keyword>
<dbReference type="Gene3D" id="2.60.40.10">
    <property type="entry name" value="Immunoglobulins"/>
    <property type="match status" value="1"/>
</dbReference>
<evidence type="ECO:0000259" key="8">
    <source>
        <dbReference type="PROSITE" id="PS50268"/>
    </source>
</evidence>
<dbReference type="Gene3D" id="3.40.50.200">
    <property type="entry name" value="Peptidase S8/S53 domain"/>
    <property type="match status" value="1"/>
</dbReference>
<organism evidence="9 10">
    <name type="scientific">Shewanella amazonensis (strain ATCC BAA-1098 / SB2B)</name>
    <dbReference type="NCBI Taxonomy" id="326297"/>
    <lineage>
        <taxon>Bacteria</taxon>
        <taxon>Pseudomonadati</taxon>
        <taxon>Pseudomonadota</taxon>
        <taxon>Gammaproteobacteria</taxon>
        <taxon>Alteromonadales</taxon>
        <taxon>Shewanellaceae</taxon>
        <taxon>Shewanella</taxon>
    </lineage>
</organism>
<evidence type="ECO:0000256" key="3">
    <source>
        <dbReference type="ARBA" id="ARBA00022801"/>
    </source>
</evidence>
<keyword evidence="3" id="KW-0378">Hydrolase</keyword>
<dbReference type="STRING" id="326297.Sama_0556"/>
<dbReference type="OrthoDB" id="614750at2"/>
<dbReference type="Pfam" id="PF00082">
    <property type="entry name" value="Peptidase_S8"/>
    <property type="match status" value="1"/>
</dbReference>
<dbReference type="GO" id="GO:0004252">
    <property type="term" value="F:serine-type endopeptidase activity"/>
    <property type="evidence" value="ECO:0007669"/>
    <property type="project" value="InterPro"/>
</dbReference>
<keyword evidence="6" id="KW-0812">Transmembrane</keyword>
<accession>A1S309</accession>
<feature type="chain" id="PRO_5002637081" description="Cadherin domain-containing protein" evidence="7">
    <location>
        <begin position="23"/>
        <end position="1261"/>
    </location>
</feature>
<dbReference type="InterPro" id="IPR050131">
    <property type="entry name" value="Peptidase_S8_subtilisin-like"/>
</dbReference>
<keyword evidence="2" id="KW-0645">Protease</keyword>
<dbReference type="InterPro" id="IPR013783">
    <property type="entry name" value="Ig-like_fold"/>
</dbReference>
<name>A1S309_SHEAM</name>
<dbReference type="Proteomes" id="UP000009175">
    <property type="component" value="Chromosome"/>
</dbReference>
<protein>
    <recommendedName>
        <fullName evidence="8">Cadherin domain-containing protein</fullName>
    </recommendedName>
</protein>
<evidence type="ECO:0000256" key="2">
    <source>
        <dbReference type="ARBA" id="ARBA00022670"/>
    </source>
</evidence>
<feature type="transmembrane region" description="Helical" evidence="6">
    <location>
        <begin position="1235"/>
        <end position="1256"/>
    </location>
</feature>
<dbReference type="Gene3D" id="2.60.40.60">
    <property type="entry name" value="Cadherins"/>
    <property type="match status" value="1"/>
</dbReference>
<dbReference type="InterPro" id="IPR015919">
    <property type="entry name" value="Cadherin-like_sf"/>
</dbReference>
<sequence>MVFKSSSVALLISSLLACQVHARAISNTDALSVFGSHQHRANSQSDAMASFTRINELKGIYILQLSEKSALDKSYAALGDKRSSVLSKIDAQQNRIIAAIYALDTEAVIVQKVRIVDNAIHVQMTHAAANALADNDEIASIVETSAQPNLTQADEFKPYPFLTVKDPGDSVTVAIIGNGVDYTHKDLGGAGTPEAYEQAWKNNHNAWDGFPTDTVIGGLDFSANYEGYHTVDYNPIENQDDEAASNHTYHYPSGTAQAALVLKQAPEAKILAYKTLDYDWNYFYAALDVVVDPNQDGDFSDRPDIVLINSFGGGAFYQKKGSGTSYETLQIDHIRRLAGLGSLIVAPAGTFYLDSYYSMAPLGATPEALTVGSVRMEQDALYLSSFTPAGPTRGDTLLKPDVVALAEGFDGALVGTGDKSGELAQTTAYAAANAAGIAARVWQRERNLSALEVKALVANTAIADGISGIKETVVEQAFSIDVTKVAEVPFMGTGMVNADNIDKAKSVLWETGSYQPSLAFGFIEAASTVSQTRNVTLKNLTAEPQTYRLAATKNGVKDNNAAVELIFPESVSVPGNSAITFPVTLTVNDKLLSPFPMKKSSDFTIEKWAEASVNGYLTFTNENSEANDSLLKMAWLVLPKKATPFEKSNATLSSSTSYQSDEFKQKLSSAGSYAESSKIDITNTSASDRTLITMPLMHYKHQRSEAKTNLQGHIIKSLGATIYDIDTQQCASGKALGVSIEMFDPFELAMAEHRDRFAVLTHFRIYSESFSDANGDDPAYAEQIAQDEDKLAYMMIELDDNGKPVTTYVDMSIQYDPWNPYARYKQSTLDTFVSPGGKIAVSNICMDALYREQYPDLTSWNKKLGWQFGTDRDAVSTATDQMLRFNPILNGEYSEQIIDHTGEDGYPNWWDFNCQATQWNPNNCIERSVKFLASSSASALLPDDVAPKAVVEQELTWSPMTTIPAGKTARVAAAMTMQCDPNVISSGNWVIDKDCPPGVAIFELDNNQIAKFPTTETDDVSTLDGQSFSVYENAANGTVVGQIKTVSPRFFASDDLNKAEMFLLNALPGTPFAVSTTGEITVINTDALDYESLNKSYVLEIQVDHVNRTSELVNVTIDVTNNNDMAPQQIASLSVIEGTQGTSLTANISKAFIDIEGDGISFISNELPDGLLISRAGEISGIPVVSGEFSSNVTVTDGINQMQTSISFSIASNSSSAPTQPPVSSEPAQTIDKDAGSAGGSFGFLMSLFAALALAARRTRK</sequence>
<keyword evidence="10" id="KW-1185">Reference proteome</keyword>
<feature type="signal peptide" evidence="7">
    <location>
        <begin position="1"/>
        <end position="22"/>
    </location>
</feature>
<evidence type="ECO:0000313" key="9">
    <source>
        <dbReference type="EMBL" id="ABL98765.1"/>
    </source>
</evidence>
<evidence type="ECO:0000256" key="1">
    <source>
        <dbReference type="ARBA" id="ARBA00011073"/>
    </source>
</evidence>
<dbReference type="HOGENOM" id="CLU_264821_0_0_6"/>
<dbReference type="InterPro" id="IPR002126">
    <property type="entry name" value="Cadherin-like_dom"/>
</dbReference>
<keyword evidence="4" id="KW-0720">Serine protease</keyword>
<evidence type="ECO:0000256" key="7">
    <source>
        <dbReference type="SAM" id="SignalP"/>
    </source>
</evidence>
<dbReference type="SUPFAM" id="SSF49313">
    <property type="entry name" value="Cadherin-like"/>
    <property type="match status" value="1"/>
</dbReference>
<dbReference type="eggNOG" id="COG1404">
    <property type="taxonomic scope" value="Bacteria"/>
</dbReference>
<dbReference type="GO" id="GO:0016020">
    <property type="term" value="C:membrane"/>
    <property type="evidence" value="ECO:0007669"/>
    <property type="project" value="InterPro"/>
</dbReference>
<dbReference type="GO" id="GO:0007156">
    <property type="term" value="P:homophilic cell adhesion via plasma membrane adhesion molecules"/>
    <property type="evidence" value="ECO:0007669"/>
    <property type="project" value="InterPro"/>
</dbReference>
<dbReference type="InterPro" id="IPR000209">
    <property type="entry name" value="Peptidase_S8/S53_dom"/>
</dbReference>
<comment type="similarity">
    <text evidence="1">Belongs to the peptidase S8 family.</text>
</comment>
<dbReference type="AlphaFoldDB" id="A1S309"/>
<keyword evidence="7" id="KW-0732">Signal</keyword>
<dbReference type="KEGG" id="saz:Sama_0556"/>
<dbReference type="GO" id="GO:0005509">
    <property type="term" value="F:calcium ion binding"/>
    <property type="evidence" value="ECO:0007669"/>
    <property type="project" value="InterPro"/>
</dbReference>
<dbReference type="PROSITE" id="PS50268">
    <property type="entry name" value="CADHERIN_2"/>
    <property type="match status" value="1"/>
</dbReference>
<proteinExistence type="inferred from homology"/>
<evidence type="ECO:0000256" key="5">
    <source>
        <dbReference type="SAM" id="MobiDB-lite"/>
    </source>
</evidence>
<evidence type="ECO:0000313" key="10">
    <source>
        <dbReference type="Proteomes" id="UP000009175"/>
    </source>
</evidence>
<feature type="domain" description="Cadherin" evidence="8">
    <location>
        <begin position="1022"/>
        <end position="1129"/>
    </location>
</feature>
<dbReference type="GO" id="GO:0006508">
    <property type="term" value="P:proteolysis"/>
    <property type="evidence" value="ECO:0007669"/>
    <property type="project" value="UniProtKB-KW"/>
</dbReference>
<dbReference type="SUPFAM" id="SSF52743">
    <property type="entry name" value="Subtilisin-like"/>
    <property type="match status" value="1"/>
</dbReference>
<keyword evidence="6" id="KW-0472">Membrane</keyword>
<dbReference type="PANTHER" id="PTHR43806">
    <property type="entry name" value="PEPTIDASE S8"/>
    <property type="match status" value="1"/>
</dbReference>
<dbReference type="EMBL" id="CP000507">
    <property type="protein sequence ID" value="ABL98765.1"/>
    <property type="molecule type" value="Genomic_DNA"/>
</dbReference>